<dbReference type="PRINTS" id="PR00081">
    <property type="entry name" value="GDHRDH"/>
</dbReference>
<dbReference type="InterPro" id="IPR020904">
    <property type="entry name" value="Sc_DH/Rdtase_CS"/>
</dbReference>
<dbReference type="Proteomes" id="UP000235672">
    <property type="component" value="Unassembled WGS sequence"/>
</dbReference>
<dbReference type="EMBL" id="KZ613464">
    <property type="protein sequence ID" value="PMD28202.1"/>
    <property type="molecule type" value="Genomic_DNA"/>
</dbReference>
<dbReference type="OrthoDB" id="5296at2759"/>
<gene>
    <name evidence="5" type="ORF">NA56DRAFT_559650</name>
</gene>
<keyword evidence="3" id="KW-0560">Oxidoreductase</keyword>
<dbReference type="Gene3D" id="3.40.50.720">
    <property type="entry name" value="NAD(P)-binding Rossmann-like Domain"/>
    <property type="match status" value="1"/>
</dbReference>
<dbReference type="Pfam" id="PF00106">
    <property type="entry name" value="adh_short"/>
    <property type="match status" value="1"/>
</dbReference>
<evidence type="ECO:0000256" key="4">
    <source>
        <dbReference type="RuleBase" id="RU000363"/>
    </source>
</evidence>
<dbReference type="PRINTS" id="PR00080">
    <property type="entry name" value="SDRFAMILY"/>
</dbReference>
<dbReference type="STRING" id="1745343.A0A2J6QPM8"/>
<evidence type="ECO:0000256" key="1">
    <source>
        <dbReference type="ARBA" id="ARBA00006484"/>
    </source>
</evidence>
<dbReference type="PANTHER" id="PTHR44229">
    <property type="entry name" value="15-HYDROXYPROSTAGLANDIN DEHYDROGENASE [NAD(+)]"/>
    <property type="match status" value="1"/>
</dbReference>
<dbReference type="PANTHER" id="PTHR44229:SF4">
    <property type="entry name" value="15-HYDROXYPROSTAGLANDIN DEHYDROGENASE [NAD(+)]"/>
    <property type="match status" value="1"/>
</dbReference>
<comment type="similarity">
    <text evidence="1 4">Belongs to the short-chain dehydrogenases/reductases (SDR) family.</text>
</comment>
<dbReference type="AlphaFoldDB" id="A0A2J6QPM8"/>
<dbReference type="GO" id="GO:0016616">
    <property type="term" value="F:oxidoreductase activity, acting on the CH-OH group of donors, NAD or NADP as acceptor"/>
    <property type="evidence" value="ECO:0007669"/>
    <property type="project" value="TreeGrafter"/>
</dbReference>
<accession>A0A2J6QPM8</accession>
<evidence type="ECO:0000313" key="5">
    <source>
        <dbReference type="EMBL" id="PMD28202.1"/>
    </source>
</evidence>
<evidence type="ECO:0000256" key="3">
    <source>
        <dbReference type="ARBA" id="ARBA00023002"/>
    </source>
</evidence>
<sequence length="293" mass="31870">MAFQVHNKTALVTGGGSGICLAFAKLLLSRNCNVLIADLQLTPEAQELVSAKNDKSETGRAVFKQTDVIDWKQLQAAFDATLKEFGGLDIVCPGAGIFDPPWSNFWHFQKTSAETNSYPTLEINLTHPIRATQLAISHFRHQSHQNKPGAVILISSIAAQLPILPIPLYAASKAALSSFTRSMAELEPKYGIRVNAVAPGLVKTPIWNEDELSWVDEEKDTWVARERVAGVMVECVERGEYVGGTVVEVGAEVVRMVGVLNDPGFAGEKGCTVANLGKGYVDTFQLIEEQFGK</sequence>
<name>A0A2J6QPM8_9HELO</name>
<dbReference type="PROSITE" id="PS00061">
    <property type="entry name" value="ADH_SHORT"/>
    <property type="match status" value="1"/>
</dbReference>
<evidence type="ECO:0000256" key="2">
    <source>
        <dbReference type="ARBA" id="ARBA00022857"/>
    </source>
</evidence>
<keyword evidence="6" id="KW-1185">Reference proteome</keyword>
<proteinExistence type="inferred from homology"/>
<organism evidence="5 6">
    <name type="scientific">Hyaloscypha hepaticicola</name>
    <dbReference type="NCBI Taxonomy" id="2082293"/>
    <lineage>
        <taxon>Eukaryota</taxon>
        <taxon>Fungi</taxon>
        <taxon>Dikarya</taxon>
        <taxon>Ascomycota</taxon>
        <taxon>Pezizomycotina</taxon>
        <taxon>Leotiomycetes</taxon>
        <taxon>Helotiales</taxon>
        <taxon>Hyaloscyphaceae</taxon>
        <taxon>Hyaloscypha</taxon>
    </lineage>
</organism>
<dbReference type="InterPro" id="IPR002347">
    <property type="entry name" value="SDR_fam"/>
</dbReference>
<evidence type="ECO:0000313" key="6">
    <source>
        <dbReference type="Proteomes" id="UP000235672"/>
    </source>
</evidence>
<keyword evidence="2" id="KW-0521">NADP</keyword>
<protein>
    <submittedName>
        <fullName evidence="5">NAD(P)-binding protein</fullName>
    </submittedName>
</protein>
<dbReference type="InterPro" id="IPR036291">
    <property type="entry name" value="NAD(P)-bd_dom_sf"/>
</dbReference>
<dbReference type="SUPFAM" id="SSF51735">
    <property type="entry name" value="NAD(P)-binding Rossmann-fold domains"/>
    <property type="match status" value="1"/>
</dbReference>
<reference evidence="5 6" key="1">
    <citation type="submission" date="2016-05" db="EMBL/GenBank/DDBJ databases">
        <title>A degradative enzymes factory behind the ericoid mycorrhizal symbiosis.</title>
        <authorList>
            <consortium name="DOE Joint Genome Institute"/>
            <person name="Martino E."/>
            <person name="Morin E."/>
            <person name="Grelet G."/>
            <person name="Kuo A."/>
            <person name="Kohler A."/>
            <person name="Daghino S."/>
            <person name="Barry K."/>
            <person name="Choi C."/>
            <person name="Cichocki N."/>
            <person name="Clum A."/>
            <person name="Copeland A."/>
            <person name="Hainaut M."/>
            <person name="Haridas S."/>
            <person name="Labutti K."/>
            <person name="Lindquist E."/>
            <person name="Lipzen A."/>
            <person name="Khouja H.-R."/>
            <person name="Murat C."/>
            <person name="Ohm R."/>
            <person name="Olson A."/>
            <person name="Spatafora J."/>
            <person name="Veneault-Fourrey C."/>
            <person name="Henrissat B."/>
            <person name="Grigoriev I."/>
            <person name="Martin F."/>
            <person name="Perotto S."/>
        </authorList>
    </citation>
    <scope>NUCLEOTIDE SEQUENCE [LARGE SCALE GENOMIC DNA]</scope>
    <source>
        <strain evidence="5 6">UAMH 7357</strain>
    </source>
</reference>
<dbReference type="GO" id="GO:0005737">
    <property type="term" value="C:cytoplasm"/>
    <property type="evidence" value="ECO:0007669"/>
    <property type="project" value="TreeGrafter"/>
</dbReference>